<proteinExistence type="predicted"/>
<dbReference type="eggNOG" id="COG5488">
    <property type="taxonomic scope" value="Bacteria"/>
</dbReference>
<dbReference type="Proteomes" id="UP000000383">
    <property type="component" value="Chromosome"/>
</dbReference>
<dbReference type="STRING" id="666681.M301_0850"/>
<dbReference type="InterPro" id="IPR019253">
    <property type="entry name" value="DUF2244_TM"/>
</dbReference>
<protein>
    <recommendedName>
        <fullName evidence="4">DUF2244 domain-containing protein</fullName>
    </recommendedName>
</protein>
<evidence type="ECO:0000313" key="2">
    <source>
        <dbReference type="EMBL" id="ADI29234.1"/>
    </source>
</evidence>
<keyword evidence="3" id="KW-1185">Reference proteome</keyword>
<dbReference type="OrthoDB" id="9091577at2"/>
<sequence length="160" mass="17959" precursor="true">MVDICGTASSVHYSVTARPNCSLSPAGTLCVFSIIVLIFLSLSFSFLLIGAWPVLPFAVTELIALGYCFYHVLRHSGDFERLTMDDDKVTVETHELGQDKRTELSGYWAKIVLDCMPDGYCRRLALRSHGREVEFGRHMTSEERLKLARQLKPRLGGFVS</sequence>
<evidence type="ECO:0000313" key="3">
    <source>
        <dbReference type="Proteomes" id="UP000000383"/>
    </source>
</evidence>
<accession>D7DPJ0</accession>
<name>D7DPJ0_METV0</name>
<keyword evidence="1" id="KW-0472">Membrane</keyword>
<reference evidence="3" key="1">
    <citation type="submission" date="2010-05" db="EMBL/GenBank/DDBJ databases">
        <title>Complete sequence of Methylotenera sp. 301.</title>
        <authorList>
            <person name="Lucas S."/>
            <person name="Copeland A."/>
            <person name="Lapidus A."/>
            <person name="Cheng J.-F."/>
            <person name="Bruce D."/>
            <person name="Goodwin L."/>
            <person name="Pitluck S."/>
            <person name="Clum A."/>
            <person name="Land M."/>
            <person name="Hauser L."/>
            <person name="Kyrpides N."/>
            <person name="Ivanova N."/>
            <person name="Chistoservova L."/>
            <person name="Kalyuzhnaya M."/>
            <person name="Woyke T."/>
        </authorList>
    </citation>
    <scope>NUCLEOTIDE SEQUENCE [LARGE SCALE GENOMIC DNA]</scope>
    <source>
        <strain evidence="3">301</strain>
    </source>
</reference>
<dbReference type="EMBL" id="CP002056">
    <property type="protein sequence ID" value="ADI29234.1"/>
    <property type="molecule type" value="Genomic_DNA"/>
</dbReference>
<dbReference type="HOGENOM" id="CLU_096000_4_0_4"/>
<dbReference type="Pfam" id="PF10003">
    <property type="entry name" value="DUF2244"/>
    <property type="match status" value="1"/>
</dbReference>
<dbReference type="AlphaFoldDB" id="D7DPJ0"/>
<gene>
    <name evidence="2" type="ordered locus">M301_0850</name>
</gene>
<organism evidence="2 3">
    <name type="scientific">Methylotenera versatilis (strain 301)</name>
    <dbReference type="NCBI Taxonomy" id="666681"/>
    <lineage>
        <taxon>Bacteria</taxon>
        <taxon>Pseudomonadati</taxon>
        <taxon>Pseudomonadota</taxon>
        <taxon>Betaproteobacteria</taxon>
        <taxon>Nitrosomonadales</taxon>
        <taxon>Methylophilaceae</taxon>
        <taxon>Methylotenera</taxon>
    </lineage>
</organism>
<feature type="transmembrane region" description="Helical" evidence="1">
    <location>
        <begin position="54"/>
        <end position="73"/>
    </location>
</feature>
<dbReference type="RefSeq" id="WP_013147550.1">
    <property type="nucleotide sequence ID" value="NC_014207.1"/>
</dbReference>
<keyword evidence="1" id="KW-1133">Transmembrane helix</keyword>
<feature type="transmembrane region" description="Helical" evidence="1">
    <location>
        <begin position="26"/>
        <end position="48"/>
    </location>
</feature>
<evidence type="ECO:0008006" key="4">
    <source>
        <dbReference type="Google" id="ProtNLM"/>
    </source>
</evidence>
<dbReference type="KEGG" id="meh:M301_0850"/>
<evidence type="ECO:0000256" key="1">
    <source>
        <dbReference type="SAM" id="Phobius"/>
    </source>
</evidence>
<reference evidence="2 3" key="2">
    <citation type="journal article" date="2011" name="J. Bacteriol.">
        <title>Genomes of three methylotrophs from a single niche uncover genetic and metabolic divergence of Methylophilaceae.</title>
        <authorList>
            <person name="Lapidus A."/>
            <person name="Clum A."/>
            <person name="Labutti K."/>
            <person name="Kaluzhnaya M.G."/>
            <person name="Lim S."/>
            <person name="Beck D.A."/>
            <person name="Glavina Del Rio T."/>
            <person name="Nolan M."/>
            <person name="Mavromatis K."/>
            <person name="Huntemann M."/>
            <person name="Lucas S."/>
            <person name="Lidstrom M.E."/>
            <person name="Ivanova N."/>
            <person name="Chistoserdova L."/>
        </authorList>
    </citation>
    <scope>NUCLEOTIDE SEQUENCE [LARGE SCALE GENOMIC DNA]</scope>
    <source>
        <strain evidence="2 3">301</strain>
    </source>
</reference>
<keyword evidence="1" id="KW-0812">Transmembrane</keyword>